<dbReference type="EMBL" id="FWEU01000005">
    <property type="protein sequence ID" value="SLM25781.1"/>
    <property type="molecule type" value="Genomic_DNA"/>
</dbReference>
<protein>
    <submittedName>
        <fullName evidence="3">Uncharacterized protein</fullName>
    </submittedName>
</protein>
<dbReference type="EMBL" id="JAUKNN010000078">
    <property type="protein sequence ID" value="MDN8671629.1"/>
    <property type="molecule type" value="Genomic_DNA"/>
</dbReference>
<reference evidence="4" key="1">
    <citation type="submission" date="2016-10" db="EMBL/GenBank/DDBJ databases">
        <authorList>
            <person name="Varghese N."/>
        </authorList>
    </citation>
    <scope>NUCLEOTIDE SEQUENCE [LARGE SCALE GENOMIC DNA]</scope>
    <source>
        <strain evidence="4">92MFCol6.1</strain>
    </source>
</reference>
<organism evidence="3 4">
    <name type="scientific">Stenotrophomonas indicatrix</name>
    <dbReference type="NCBI Taxonomy" id="2045451"/>
    <lineage>
        <taxon>Bacteria</taxon>
        <taxon>Pseudomonadati</taxon>
        <taxon>Pseudomonadota</taxon>
        <taxon>Gammaproteobacteria</taxon>
        <taxon>Lysobacterales</taxon>
        <taxon>Lysobacteraceae</taxon>
        <taxon>Stenotrophomonas</taxon>
    </lineage>
</organism>
<feature type="signal peptide" evidence="1">
    <location>
        <begin position="1"/>
        <end position="24"/>
    </location>
</feature>
<dbReference type="Proteomes" id="UP000191133">
    <property type="component" value="Unassembled WGS sequence"/>
</dbReference>
<gene>
    <name evidence="2" type="ORF">Q0S36_19970</name>
    <name evidence="3" type="ORF">SAMN04488690_3534</name>
</gene>
<feature type="chain" id="PRO_5010729812" evidence="1">
    <location>
        <begin position="25"/>
        <end position="176"/>
    </location>
</feature>
<evidence type="ECO:0000313" key="5">
    <source>
        <dbReference type="Proteomes" id="UP001174315"/>
    </source>
</evidence>
<keyword evidence="5" id="KW-1185">Reference proteome</keyword>
<evidence type="ECO:0000256" key="1">
    <source>
        <dbReference type="SAM" id="SignalP"/>
    </source>
</evidence>
<evidence type="ECO:0000313" key="4">
    <source>
        <dbReference type="Proteomes" id="UP000191133"/>
    </source>
</evidence>
<evidence type="ECO:0000313" key="3">
    <source>
        <dbReference type="EMBL" id="SLM25781.1"/>
    </source>
</evidence>
<proteinExistence type="predicted"/>
<evidence type="ECO:0000313" key="2">
    <source>
        <dbReference type="EMBL" id="MDN8671629.1"/>
    </source>
</evidence>
<dbReference type="RefSeq" id="WP_059063117.1">
    <property type="nucleotide sequence ID" value="NZ_CBCSJV010000014.1"/>
</dbReference>
<dbReference type="AlphaFoldDB" id="A0A1W1H2R5"/>
<keyword evidence="1" id="KW-0732">Signal</keyword>
<reference evidence="2" key="3">
    <citation type="submission" date="2023-07" db="EMBL/GenBank/DDBJ databases">
        <title>Stenotrophomonas isolates from soil.</title>
        <authorList>
            <person name="Sharma V."/>
            <person name="Zur-Pinska J."/>
            <person name="Hay A.G."/>
        </authorList>
    </citation>
    <scope>NUCLEOTIDE SEQUENCE</scope>
    <source>
        <strain evidence="2">C2</strain>
    </source>
</reference>
<accession>A0A1W1H2R5</accession>
<dbReference type="Proteomes" id="UP001174315">
    <property type="component" value="Unassembled WGS sequence"/>
</dbReference>
<sequence length="176" mass="18376">MAVAKRATQGALLAGMLLAGIAHAQQTTPAAVPVPTPDPVPAPAVPPAADDAPVVVPPAQGNVTTLGEVRALKPEDDQPLDLYRFKNPMRAENNRFSRDWSEPPSPEQVSMGGGYIMMGVVKGVMAAAKGLNKITGGPDQIQSAIARPPPELSAEQQRRALQFCAQQDGCGAPPEK</sequence>
<reference evidence="3" key="2">
    <citation type="submission" date="2016-10" db="EMBL/GenBank/DDBJ databases">
        <authorList>
            <person name="de Groot N.N."/>
        </authorList>
    </citation>
    <scope>NUCLEOTIDE SEQUENCE [LARGE SCALE GENOMIC DNA]</scope>
    <source>
        <strain evidence="3">92MFCol6.1</strain>
    </source>
</reference>
<name>A0A1W1H2R5_9GAMM</name>